<dbReference type="Pfam" id="PF02771">
    <property type="entry name" value="Acyl-CoA_dh_N"/>
    <property type="match status" value="1"/>
</dbReference>
<dbReference type="RefSeq" id="WP_062092726.1">
    <property type="nucleotide sequence ID" value="NZ_FCOK02000115.1"/>
</dbReference>
<proteinExistence type="inferred from homology"/>
<dbReference type="Gene3D" id="1.10.540.10">
    <property type="entry name" value="Acyl-CoA dehydrogenase/oxidase, N-terminal domain"/>
    <property type="match status" value="1"/>
</dbReference>
<dbReference type="InterPro" id="IPR006089">
    <property type="entry name" value="Acyl-CoA_DH_CS"/>
</dbReference>
<comment type="cofactor">
    <cofactor evidence="1">
        <name>FAD</name>
        <dbReference type="ChEBI" id="CHEBI:57692"/>
    </cofactor>
</comment>
<dbReference type="SUPFAM" id="SSF56645">
    <property type="entry name" value="Acyl-CoA dehydrogenase NM domain-like"/>
    <property type="match status" value="1"/>
</dbReference>
<dbReference type="InterPro" id="IPR036250">
    <property type="entry name" value="AcylCo_DH-like_C"/>
</dbReference>
<sequence length="392" mass="44202">MTTNDQLTSEGITLDDVLQATQAVTSRFGDDYFYKLDKEEGFPHDYIKALMDASLHTVMIPEEYGGMGLGVREASVIVEEMHRSGGVGSMIHGQMFMMGILARHGSEQQKRKFLSEVVAGRMRLQSFSVTEPNAGTDTSKITTKAWKEGNEWVVKGQKVWTSRFDHADAFIVFARTSPPKDPAKPFQGLSCFIADKREVDPKQYTSRKIDAMFNHHTYEVFYDDMRIPEDSLIGEEGNGFKYLLDGLNAERVIIAAECIGDGRWFIEKAVKYANERVIFGRPIGANQGVQYPIARGYAHLEAANALRWKAAEMFDRHEHCGAEANMAKMLASEASWELANACMQTHGGFGLAREYHIERKFRENRVFQIAPISTNMVLNYIGQHVLGMPRSY</sequence>
<dbReference type="InterPro" id="IPR013786">
    <property type="entry name" value="AcylCoA_DH/ox_N"/>
</dbReference>
<dbReference type="Gene3D" id="2.40.110.10">
    <property type="entry name" value="Butyryl-CoA Dehydrogenase, subunit A, domain 2"/>
    <property type="match status" value="1"/>
</dbReference>
<keyword evidence="4" id="KW-0274">FAD</keyword>
<dbReference type="InterPro" id="IPR046373">
    <property type="entry name" value="Acyl-CoA_Oxase/DH_mid-dom_sf"/>
</dbReference>
<dbReference type="SUPFAM" id="SSF47203">
    <property type="entry name" value="Acyl-CoA dehydrogenase C-terminal domain-like"/>
    <property type="match status" value="1"/>
</dbReference>
<evidence type="ECO:0000256" key="1">
    <source>
        <dbReference type="ARBA" id="ARBA00001974"/>
    </source>
</evidence>
<dbReference type="InterPro" id="IPR009100">
    <property type="entry name" value="AcylCoA_DH/oxidase_NM_dom_sf"/>
</dbReference>
<comment type="similarity">
    <text evidence="2">Belongs to the acyl-CoA dehydrogenase family.</text>
</comment>
<protein>
    <submittedName>
        <fullName evidence="8">Acyl-CoA dehydrogenase</fullName>
    </submittedName>
</protein>
<dbReference type="PROSITE" id="PS00073">
    <property type="entry name" value="ACYL_COA_DH_2"/>
    <property type="match status" value="1"/>
</dbReference>
<name>A0A158JTU3_9BURK</name>
<dbReference type="InterPro" id="IPR006091">
    <property type="entry name" value="Acyl-CoA_Oxase/DH_mid-dom"/>
</dbReference>
<dbReference type="Pfam" id="PF02770">
    <property type="entry name" value="Acyl-CoA_dh_M"/>
    <property type="match status" value="1"/>
</dbReference>
<organism evidence="8 9">
    <name type="scientific">Caballeronia udeis</name>
    <dbReference type="NCBI Taxonomy" id="1232866"/>
    <lineage>
        <taxon>Bacteria</taxon>
        <taxon>Pseudomonadati</taxon>
        <taxon>Pseudomonadota</taxon>
        <taxon>Betaproteobacteria</taxon>
        <taxon>Burkholderiales</taxon>
        <taxon>Burkholderiaceae</taxon>
        <taxon>Caballeronia</taxon>
    </lineage>
</organism>
<reference evidence="8 9" key="1">
    <citation type="submission" date="2016-01" db="EMBL/GenBank/DDBJ databases">
        <authorList>
            <person name="Oliw E.H."/>
        </authorList>
    </citation>
    <scope>NUCLEOTIDE SEQUENCE [LARGE SCALE GENOMIC DNA]</scope>
    <source>
        <strain evidence="8">LMG 27134</strain>
    </source>
</reference>
<evidence type="ECO:0000313" key="9">
    <source>
        <dbReference type="Proteomes" id="UP000054683"/>
    </source>
</evidence>
<dbReference type="EMBL" id="FCOK02000115">
    <property type="protein sequence ID" value="SAL71730.1"/>
    <property type="molecule type" value="Genomic_DNA"/>
</dbReference>
<dbReference type="InterPro" id="IPR037069">
    <property type="entry name" value="AcylCoA_DH/ox_N_sf"/>
</dbReference>
<evidence type="ECO:0000259" key="7">
    <source>
        <dbReference type="Pfam" id="PF02771"/>
    </source>
</evidence>
<feature type="domain" description="Acyl-CoA dehydrogenase/oxidase C-terminal" evidence="5">
    <location>
        <begin position="237"/>
        <end position="385"/>
    </location>
</feature>
<dbReference type="Gene3D" id="1.20.140.10">
    <property type="entry name" value="Butyryl-CoA Dehydrogenase, subunit A, domain 3"/>
    <property type="match status" value="1"/>
</dbReference>
<evidence type="ECO:0000256" key="2">
    <source>
        <dbReference type="ARBA" id="ARBA00009347"/>
    </source>
</evidence>
<dbReference type="Proteomes" id="UP000054683">
    <property type="component" value="Unassembled WGS sequence"/>
</dbReference>
<dbReference type="GO" id="GO:0003995">
    <property type="term" value="F:acyl-CoA dehydrogenase activity"/>
    <property type="evidence" value="ECO:0007669"/>
    <property type="project" value="InterPro"/>
</dbReference>
<dbReference type="OrthoDB" id="9769473at2"/>
<dbReference type="AlphaFoldDB" id="A0A158JTU3"/>
<dbReference type="PANTHER" id="PTHR43884:SF12">
    <property type="entry name" value="ISOVALERYL-COA DEHYDROGENASE, MITOCHONDRIAL-RELATED"/>
    <property type="match status" value="1"/>
</dbReference>
<dbReference type="PANTHER" id="PTHR43884">
    <property type="entry name" value="ACYL-COA DEHYDROGENASE"/>
    <property type="match status" value="1"/>
</dbReference>
<evidence type="ECO:0000256" key="3">
    <source>
        <dbReference type="ARBA" id="ARBA00022630"/>
    </source>
</evidence>
<evidence type="ECO:0000256" key="4">
    <source>
        <dbReference type="ARBA" id="ARBA00022827"/>
    </source>
</evidence>
<feature type="domain" description="Acyl-CoA dehydrogenase/oxidase N-terminal" evidence="7">
    <location>
        <begin position="31"/>
        <end position="120"/>
    </location>
</feature>
<dbReference type="InterPro" id="IPR009075">
    <property type="entry name" value="AcylCo_DH/oxidase_C"/>
</dbReference>
<dbReference type="GO" id="GO:0050660">
    <property type="term" value="F:flavin adenine dinucleotide binding"/>
    <property type="evidence" value="ECO:0007669"/>
    <property type="project" value="InterPro"/>
</dbReference>
<evidence type="ECO:0000259" key="5">
    <source>
        <dbReference type="Pfam" id="PF00441"/>
    </source>
</evidence>
<evidence type="ECO:0000313" key="8">
    <source>
        <dbReference type="EMBL" id="SAL71730.1"/>
    </source>
</evidence>
<dbReference type="FunFam" id="1.20.140.10:FF:000012">
    <property type="entry name" value="Acyl-CoA dehydrogenase fadE12"/>
    <property type="match status" value="1"/>
</dbReference>
<evidence type="ECO:0000259" key="6">
    <source>
        <dbReference type="Pfam" id="PF02770"/>
    </source>
</evidence>
<gene>
    <name evidence="8" type="ORF">AWB69_08686</name>
</gene>
<feature type="domain" description="Acyl-CoA oxidase/dehydrogenase middle" evidence="6">
    <location>
        <begin position="126"/>
        <end position="224"/>
    </location>
</feature>
<dbReference type="Pfam" id="PF00441">
    <property type="entry name" value="Acyl-CoA_dh_1"/>
    <property type="match status" value="1"/>
</dbReference>
<accession>A0A158JTU3</accession>
<keyword evidence="3" id="KW-0285">Flavoprotein</keyword>